<dbReference type="AlphaFoldDB" id="A0AAU9KB16"/>
<organism evidence="1 2">
    <name type="scientific">Blepharisma stoltei</name>
    <dbReference type="NCBI Taxonomy" id="1481888"/>
    <lineage>
        <taxon>Eukaryota</taxon>
        <taxon>Sar</taxon>
        <taxon>Alveolata</taxon>
        <taxon>Ciliophora</taxon>
        <taxon>Postciliodesmatophora</taxon>
        <taxon>Heterotrichea</taxon>
        <taxon>Heterotrichida</taxon>
        <taxon>Blepharismidae</taxon>
        <taxon>Blepharisma</taxon>
    </lineage>
</organism>
<dbReference type="Proteomes" id="UP001162131">
    <property type="component" value="Unassembled WGS sequence"/>
</dbReference>
<keyword evidence="2" id="KW-1185">Reference proteome</keyword>
<evidence type="ECO:0000313" key="1">
    <source>
        <dbReference type="EMBL" id="CAG9334435.1"/>
    </source>
</evidence>
<proteinExistence type="predicted"/>
<name>A0AAU9KB16_9CILI</name>
<sequence>MVKTYKSRGRPCNPIGFLLHYFMSPKKKDSRSLNQKLTNSFYHNFYNMLKLNLSKDTYDLYSSRFWPKSFLNKDEIKVFTRQEKSYFNIGISRNLRSFYKNVFSSMVDKYAKDLAQQYSEKELEKVFNCKLDSRFDEKAPIRKRIWECLIVHHLANIGKENEETKESQNLILEVSAEAEEYIQETIESQKTIAESIDNCMKLRSEPANNYERPYLNEKSDIGFSEDYPNSALDLGGCYDI</sequence>
<protein>
    <submittedName>
        <fullName evidence="1">Uncharacterized protein</fullName>
    </submittedName>
</protein>
<dbReference type="EMBL" id="CAJZBQ010000058">
    <property type="protein sequence ID" value="CAG9334435.1"/>
    <property type="molecule type" value="Genomic_DNA"/>
</dbReference>
<reference evidence="1" key="1">
    <citation type="submission" date="2021-09" db="EMBL/GenBank/DDBJ databases">
        <authorList>
            <consortium name="AG Swart"/>
            <person name="Singh M."/>
            <person name="Singh A."/>
            <person name="Seah K."/>
            <person name="Emmerich C."/>
        </authorList>
    </citation>
    <scope>NUCLEOTIDE SEQUENCE</scope>
    <source>
        <strain evidence="1">ATCC30299</strain>
    </source>
</reference>
<comment type="caution">
    <text evidence="1">The sequence shown here is derived from an EMBL/GenBank/DDBJ whole genome shotgun (WGS) entry which is preliminary data.</text>
</comment>
<gene>
    <name evidence="1" type="ORF">BSTOLATCC_MIC61052</name>
</gene>
<evidence type="ECO:0000313" key="2">
    <source>
        <dbReference type="Proteomes" id="UP001162131"/>
    </source>
</evidence>
<accession>A0AAU9KB16</accession>